<feature type="compositionally biased region" description="Basic and acidic residues" evidence="11">
    <location>
        <begin position="52"/>
        <end position="61"/>
    </location>
</feature>
<dbReference type="EC" id="2.7.11.1" evidence="2"/>
<dbReference type="SUPFAM" id="SSF56112">
    <property type="entry name" value="Protein kinase-like (PK-like)"/>
    <property type="match status" value="1"/>
</dbReference>
<feature type="compositionally biased region" description="Low complexity" evidence="11">
    <location>
        <begin position="1034"/>
        <end position="1046"/>
    </location>
</feature>
<feature type="compositionally biased region" description="Gly residues" evidence="11">
    <location>
        <begin position="1269"/>
        <end position="1287"/>
    </location>
</feature>
<evidence type="ECO:0000256" key="8">
    <source>
        <dbReference type="ARBA" id="ARBA00047899"/>
    </source>
</evidence>
<evidence type="ECO:0000256" key="9">
    <source>
        <dbReference type="ARBA" id="ARBA00048679"/>
    </source>
</evidence>
<dbReference type="HOGENOM" id="CLU_007561_1_0_1"/>
<evidence type="ECO:0000313" key="13">
    <source>
        <dbReference type="EMBL" id="CBX95200.1"/>
    </source>
</evidence>
<feature type="region of interest" description="Disordered" evidence="11">
    <location>
        <begin position="174"/>
        <end position="207"/>
    </location>
</feature>
<keyword evidence="7 10" id="KW-0067">ATP-binding</keyword>
<evidence type="ECO:0000256" key="1">
    <source>
        <dbReference type="ARBA" id="ARBA00008874"/>
    </source>
</evidence>
<evidence type="ECO:0000259" key="12">
    <source>
        <dbReference type="PROSITE" id="PS50011"/>
    </source>
</evidence>
<evidence type="ECO:0000256" key="11">
    <source>
        <dbReference type="SAM" id="MobiDB-lite"/>
    </source>
</evidence>
<dbReference type="GO" id="GO:0004674">
    <property type="term" value="F:protein serine/threonine kinase activity"/>
    <property type="evidence" value="ECO:0007669"/>
    <property type="project" value="UniProtKB-KW"/>
</dbReference>
<feature type="region of interest" description="Disordered" evidence="11">
    <location>
        <begin position="961"/>
        <end position="1054"/>
    </location>
</feature>
<dbReference type="InParanoid" id="E4ZWZ0"/>
<dbReference type="SMART" id="SM00220">
    <property type="entry name" value="S_TKc"/>
    <property type="match status" value="1"/>
</dbReference>
<dbReference type="InterPro" id="IPR000719">
    <property type="entry name" value="Prot_kinase_dom"/>
</dbReference>
<evidence type="ECO:0000256" key="2">
    <source>
        <dbReference type="ARBA" id="ARBA00012513"/>
    </source>
</evidence>
<evidence type="ECO:0000256" key="5">
    <source>
        <dbReference type="ARBA" id="ARBA00022741"/>
    </source>
</evidence>
<dbReference type="GO" id="GO:0005737">
    <property type="term" value="C:cytoplasm"/>
    <property type="evidence" value="ECO:0007669"/>
    <property type="project" value="TreeGrafter"/>
</dbReference>
<dbReference type="STRING" id="985895.E4ZWZ0"/>
<organism evidence="14">
    <name type="scientific">Leptosphaeria maculans (strain JN3 / isolate v23.1.3 / race Av1-4-5-6-7-8)</name>
    <name type="common">Blackleg fungus</name>
    <name type="synonym">Phoma lingam</name>
    <dbReference type="NCBI Taxonomy" id="985895"/>
    <lineage>
        <taxon>Eukaryota</taxon>
        <taxon>Fungi</taxon>
        <taxon>Dikarya</taxon>
        <taxon>Ascomycota</taxon>
        <taxon>Pezizomycotina</taxon>
        <taxon>Dothideomycetes</taxon>
        <taxon>Pleosporomycetidae</taxon>
        <taxon>Pleosporales</taxon>
        <taxon>Pleosporineae</taxon>
        <taxon>Leptosphaeriaceae</taxon>
        <taxon>Plenodomus</taxon>
        <taxon>Plenodomus lingam/Leptosphaeria maculans species complex</taxon>
    </lineage>
</organism>
<feature type="compositionally biased region" description="Basic and acidic residues" evidence="11">
    <location>
        <begin position="828"/>
        <end position="846"/>
    </location>
</feature>
<keyword evidence="6" id="KW-0418">Kinase</keyword>
<feature type="region of interest" description="Disordered" evidence="11">
    <location>
        <begin position="811"/>
        <end position="883"/>
    </location>
</feature>
<dbReference type="Proteomes" id="UP000002668">
    <property type="component" value="Genome"/>
</dbReference>
<feature type="compositionally biased region" description="Acidic residues" evidence="11">
    <location>
        <begin position="564"/>
        <end position="573"/>
    </location>
</feature>
<feature type="region of interest" description="Disordered" evidence="11">
    <location>
        <begin position="1256"/>
        <end position="1309"/>
    </location>
</feature>
<dbReference type="PROSITE" id="PS00107">
    <property type="entry name" value="PROTEIN_KINASE_ATP"/>
    <property type="match status" value="1"/>
</dbReference>
<dbReference type="OMA" id="KTMEWSF"/>
<comment type="catalytic activity">
    <reaction evidence="8">
        <text>L-threonyl-[protein] + ATP = O-phospho-L-threonyl-[protein] + ADP + H(+)</text>
        <dbReference type="Rhea" id="RHEA:46608"/>
        <dbReference type="Rhea" id="RHEA-COMP:11060"/>
        <dbReference type="Rhea" id="RHEA-COMP:11605"/>
        <dbReference type="ChEBI" id="CHEBI:15378"/>
        <dbReference type="ChEBI" id="CHEBI:30013"/>
        <dbReference type="ChEBI" id="CHEBI:30616"/>
        <dbReference type="ChEBI" id="CHEBI:61977"/>
        <dbReference type="ChEBI" id="CHEBI:456216"/>
        <dbReference type="EC" id="2.7.11.1"/>
    </reaction>
</comment>
<feature type="compositionally biased region" description="Polar residues" evidence="11">
    <location>
        <begin position="1165"/>
        <end position="1175"/>
    </location>
</feature>
<dbReference type="EMBL" id="FP929127">
    <property type="protein sequence ID" value="CBX95200.1"/>
    <property type="molecule type" value="Genomic_DNA"/>
</dbReference>
<feature type="region of interest" description="Disordered" evidence="11">
    <location>
        <begin position="1"/>
        <end position="161"/>
    </location>
</feature>
<feature type="compositionally biased region" description="Polar residues" evidence="11">
    <location>
        <begin position="23"/>
        <end position="51"/>
    </location>
</feature>
<feature type="compositionally biased region" description="Basic and acidic residues" evidence="11">
    <location>
        <begin position="174"/>
        <end position="198"/>
    </location>
</feature>
<evidence type="ECO:0000313" key="14">
    <source>
        <dbReference type="Proteomes" id="UP000002668"/>
    </source>
</evidence>
<feature type="region of interest" description="Disordered" evidence="11">
    <location>
        <begin position="1120"/>
        <end position="1177"/>
    </location>
</feature>
<dbReference type="Pfam" id="PF00069">
    <property type="entry name" value="Pkinase"/>
    <property type="match status" value="1"/>
</dbReference>
<evidence type="ECO:0000256" key="7">
    <source>
        <dbReference type="ARBA" id="ARBA00022840"/>
    </source>
</evidence>
<dbReference type="InterPro" id="IPR008271">
    <property type="entry name" value="Ser/Thr_kinase_AS"/>
</dbReference>
<evidence type="ECO:0000256" key="6">
    <source>
        <dbReference type="ARBA" id="ARBA00022777"/>
    </source>
</evidence>
<sequence>MLDKGAIVQLKHSHSETDDLTSIARSTPSGPDGQTTPATSSSRSFSWSKLTDNIKGKKEQSQHSSRASSIDKRDISSPNLDTNSPLCPSKTWDLGLTSSSPPPLFPFVKSSPSNRATRPCVKHTHSASDPTNNSSPPEPSQRQRHPTSAPVASPTAGTTGSAFESFLGRIAESPYERDRAAPPRHIEKVQQKGHRMEPTRLQLPTGGTKARAIQQAKEMEALVAERAKRGGEEPPPYDFFELIGKGAYGRVFKGKSRVTGSLVAIKIIEIDKVDYEEMTTKNLQDTLKEIDILQQLRDSKARPYVNIIEEARPVHNELWIVSEYASGGSVNTLMKPTSMLKDPGPGLPEKFIIPIARELATGLKYIHEAGVLHRDLKSNNVLILEDGRVQLCDFGVSNTLEPEKSKRSTIVGTPYWMAPELQREWVKDADPKSRQQPKEISYGNEVDIWAYGCTIYEMATGFPPHHKTVQWDLPTAGAPQLEGDRFSKELKDFLAFILQPEPQDRPTPDQILGHPYLIDSTKMYPTVSLVKLVEEYYIWEHQGGARQSLFNPYGAQAPDPLAPEPEDDEDDDWSFSTTDEFEHEHAPQFNDPFAGGSGQTFNGMNIPPAADMGRFEQLQARFKEEAIVRGQQRLNKLFDTSTTPYRYSAIDTPESSNGRPPSDLALREFNPGAPNRETVIDLDFSLPSVDDVPSIDLGEVPTIRANRMKSLIREMEEEEQQEKLDTFNTDDELTARRATKDWSFPPKEDNRKTMEWSFPSVSDNRKTMEWSFPAADPAADANRKTMEWTFPAQPQKPNRRTVEWTFDAAMAEANNEMPRRQSNRMSRRRETKEWTFPKQSDNRKTQDFAFPMSSPERTKRGGHSKEDPDPSISPTLGPGFRPTLRHAQTAPLLDPIDDYPEIISAPSSPLRGSIIDLDMAMVETYRPSTSGSDAIHTAGTERMNENPFNLEDQVQLSENNHRASFHMKSQSEPNHAVPGLLTPQQYDDQGAPVANDGRSLHARGVSSASQVRDRDRDRTSSSTTMKLTGQKDMPGSSSTSISTGPSHRSAQRSQQMIWDGWSHTTAFGLSSDDQSPPMSVSTDASLEEEDVDELWDVFERNTLHPQRRWNSYAPLRSARSTVSTSTFGGSGLDSDTDVDDADGQGGYNPYSSDSAYEDPPPLRLPQTSVRKSTVSVGPGGKPVVEFPIPRGPDVEKLLAGGVAGMGIAGLAEGAGAGIGAPGLDKMMADMLLKSALELRDGTRAGRDLLRAMKLEEVDDELSSRTNAGPGAGGGTAGGTGSEAGRGGSFSEPGDSEGLSDMSTVRMRAR</sequence>
<evidence type="ECO:0000256" key="10">
    <source>
        <dbReference type="PROSITE-ProRule" id="PRU10141"/>
    </source>
</evidence>
<accession>E4ZWZ0</accession>
<dbReference type="VEuPathDB" id="FungiDB:LEMA_P023520.1"/>
<feature type="compositionally biased region" description="Basic and acidic residues" evidence="11">
    <location>
        <begin position="856"/>
        <end position="868"/>
    </location>
</feature>
<evidence type="ECO:0000256" key="3">
    <source>
        <dbReference type="ARBA" id="ARBA00022527"/>
    </source>
</evidence>
<dbReference type="PANTHER" id="PTHR48012">
    <property type="entry name" value="STERILE20-LIKE KINASE, ISOFORM B-RELATED"/>
    <property type="match status" value="1"/>
</dbReference>
<keyword evidence="5 10" id="KW-0547">Nucleotide-binding</keyword>
<comment type="catalytic activity">
    <reaction evidence="9">
        <text>L-seryl-[protein] + ATP = O-phospho-L-seryl-[protein] + ADP + H(+)</text>
        <dbReference type="Rhea" id="RHEA:17989"/>
        <dbReference type="Rhea" id="RHEA-COMP:9863"/>
        <dbReference type="Rhea" id="RHEA-COMP:11604"/>
        <dbReference type="ChEBI" id="CHEBI:15378"/>
        <dbReference type="ChEBI" id="CHEBI:29999"/>
        <dbReference type="ChEBI" id="CHEBI:30616"/>
        <dbReference type="ChEBI" id="CHEBI:83421"/>
        <dbReference type="ChEBI" id="CHEBI:456216"/>
        <dbReference type="EC" id="2.7.11.1"/>
    </reaction>
</comment>
<dbReference type="GO" id="GO:0005524">
    <property type="term" value="F:ATP binding"/>
    <property type="evidence" value="ECO:0007669"/>
    <property type="project" value="UniProtKB-UniRule"/>
</dbReference>
<dbReference type="PROSITE" id="PS50011">
    <property type="entry name" value="PROTEIN_KINASE_DOM"/>
    <property type="match status" value="1"/>
</dbReference>
<dbReference type="InterPro" id="IPR011009">
    <property type="entry name" value="Kinase-like_dom_sf"/>
</dbReference>
<gene>
    <name evidence="13" type="ORF">LEMA_P023520.1</name>
</gene>
<dbReference type="eggNOG" id="KOG0201">
    <property type="taxonomic scope" value="Eukaryota"/>
</dbReference>
<reference evidence="14" key="1">
    <citation type="journal article" date="2011" name="Nat. Commun.">
        <title>Effector diversification within compartments of the Leptosphaeria maculans genome affected by Repeat-Induced Point mutations.</title>
        <authorList>
            <person name="Rouxel T."/>
            <person name="Grandaubert J."/>
            <person name="Hane J.K."/>
            <person name="Hoede C."/>
            <person name="van de Wouw A.P."/>
            <person name="Couloux A."/>
            <person name="Dominguez V."/>
            <person name="Anthouard V."/>
            <person name="Bally P."/>
            <person name="Bourras S."/>
            <person name="Cozijnsen A.J."/>
            <person name="Ciuffetti L.M."/>
            <person name="Degrave A."/>
            <person name="Dilmaghani A."/>
            <person name="Duret L."/>
            <person name="Fudal I."/>
            <person name="Goodwin S.B."/>
            <person name="Gout L."/>
            <person name="Glaser N."/>
            <person name="Linglin J."/>
            <person name="Kema G.H.J."/>
            <person name="Lapalu N."/>
            <person name="Lawrence C.B."/>
            <person name="May K."/>
            <person name="Meyer M."/>
            <person name="Ollivier B."/>
            <person name="Poulain J."/>
            <person name="Schoch C.L."/>
            <person name="Simon A."/>
            <person name="Spatafora J.W."/>
            <person name="Stachowiak A."/>
            <person name="Turgeon B.G."/>
            <person name="Tyler B.M."/>
            <person name="Vincent D."/>
            <person name="Weissenbach J."/>
            <person name="Amselem J."/>
            <person name="Quesneville H."/>
            <person name="Oliver R.P."/>
            <person name="Wincker P."/>
            <person name="Balesdent M.-H."/>
            <person name="Howlett B.J."/>
        </authorList>
    </citation>
    <scope>NUCLEOTIDE SEQUENCE [LARGE SCALE GENOMIC DNA]</scope>
    <source>
        <strain evidence="14">JN3 / isolate v23.1.3 / race Av1-4-5-6-7-8</strain>
    </source>
</reference>
<keyword evidence="3" id="KW-0723">Serine/threonine-protein kinase</keyword>
<name>E4ZWZ0_LEPMJ</name>
<evidence type="ECO:0000256" key="4">
    <source>
        <dbReference type="ARBA" id="ARBA00022679"/>
    </source>
</evidence>
<keyword evidence="4" id="KW-0808">Transferase</keyword>
<feature type="binding site" evidence="10">
    <location>
        <position position="266"/>
    </location>
    <ligand>
        <name>ATP</name>
        <dbReference type="ChEBI" id="CHEBI:30616"/>
    </ligand>
</feature>
<proteinExistence type="inferred from homology"/>
<feature type="region of interest" description="Disordered" evidence="11">
    <location>
        <begin position="552"/>
        <end position="573"/>
    </location>
</feature>
<protein>
    <recommendedName>
        <fullName evidence="2">non-specific serine/threonine protein kinase</fullName>
        <ecNumber evidence="2">2.7.11.1</ecNumber>
    </recommendedName>
</protein>
<dbReference type="PROSITE" id="PS00108">
    <property type="entry name" value="PROTEIN_KINASE_ST"/>
    <property type="match status" value="1"/>
</dbReference>
<dbReference type="InterPro" id="IPR017441">
    <property type="entry name" value="Protein_kinase_ATP_BS"/>
</dbReference>
<dbReference type="Gene3D" id="1.10.510.10">
    <property type="entry name" value="Transferase(Phosphotransferase) domain 1"/>
    <property type="match status" value="1"/>
</dbReference>
<dbReference type="PANTHER" id="PTHR48012:SF10">
    <property type="entry name" value="FI20177P1"/>
    <property type="match status" value="1"/>
</dbReference>
<comment type="similarity">
    <text evidence="1">Belongs to the protein kinase superfamily. STE Ser/Thr protein kinase family. STE20 subfamily.</text>
</comment>
<keyword evidence="14" id="KW-1185">Reference proteome</keyword>
<dbReference type="InterPro" id="IPR050629">
    <property type="entry name" value="STE20/SPS1-PAK"/>
</dbReference>
<feature type="domain" description="Protein kinase" evidence="12">
    <location>
        <begin position="237"/>
        <end position="517"/>
    </location>
</feature>
<feature type="compositionally biased region" description="Polar residues" evidence="11">
    <location>
        <begin position="76"/>
        <end position="86"/>
    </location>
</feature>
<dbReference type="OrthoDB" id="248923at2759"/>